<protein>
    <submittedName>
        <fullName evidence="2">Uncharacterized protein</fullName>
    </submittedName>
</protein>
<evidence type="ECO:0000256" key="1">
    <source>
        <dbReference type="SAM" id="MobiDB-lite"/>
    </source>
</evidence>
<evidence type="ECO:0000313" key="2">
    <source>
        <dbReference type="EMBL" id="GBF95276.1"/>
    </source>
</evidence>
<proteinExistence type="predicted"/>
<evidence type="ECO:0000313" key="3">
    <source>
        <dbReference type="Proteomes" id="UP000247498"/>
    </source>
</evidence>
<reference evidence="2 3" key="1">
    <citation type="journal article" date="2018" name="Sci. Rep.">
        <title>Raphidocelis subcapitata (=Pseudokirchneriella subcapitata) provides an insight into genome evolution and environmental adaptations in the Sphaeropleales.</title>
        <authorList>
            <person name="Suzuki S."/>
            <person name="Yamaguchi H."/>
            <person name="Nakajima N."/>
            <person name="Kawachi M."/>
        </authorList>
    </citation>
    <scope>NUCLEOTIDE SEQUENCE [LARGE SCALE GENOMIC DNA]</scope>
    <source>
        <strain evidence="2 3">NIES-35</strain>
    </source>
</reference>
<accession>A0A2V0P603</accession>
<feature type="region of interest" description="Disordered" evidence="1">
    <location>
        <begin position="1"/>
        <end position="42"/>
    </location>
</feature>
<keyword evidence="3" id="KW-1185">Reference proteome</keyword>
<name>A0A2V0P603_9CHLO</name>
<dbReference type="EMBL" id="BDRX01000062">
    <property type="protein sequence ID" value="GBF95276.1"/>
    <property type="molecule type" value="Genomic_DNA"/>
</dbReference>
<feature type="compositionally biased region" description="Low complexity" evidence="1">
    <location>
        <begin position="1"/>
        <end position="17"/>
    </location>
</feature>
<comment type="caution">
    <text evidence="2">The sequence shown here is derived from an EMBL/GenBank/DDBJ whole genome shotgun (WGS) entry which is preliminary data.</text>
</comment>
<feature type="compositionally biased region" description="Pro residues" evidence="1">
    <location>
        <begin position="18"/>
        <end position="27"/>
    </location>
</feature>
<dbReference type="Proteomes" id="UP000247498">
    <property type="component" value="Unassembled WGS sequence"/>
</dbReference>
<sequence length="94" mass="9889">MPTPGAASAAATPAQRAAPPPPPPPLGDPCGPNVWASAAHAKDAVPEDAHEYHIRKGLRDAAFQSLQYVPVCPHVPTCSPSCAAPRWAWRPKPR</sequence>
<dbReference type="OrthoDB" id="504791at2759"/>
<dbReference type="AlphaFoldDB" id="A0A2V0P603"/>
<organism evidence="2 3">
    <name type="scientific">Raphidocelis subcapitata</name>
    <dbReference type="NCBI Taxonomy" id="307507"/>
    <lineage>
        <taxon>Eukaryota</taxon>
        <taxon>Viridiplantae</taxon>
        <taxon>Chlorophyta</taxon>
        <taxon>core chlorophytes</taxon>
        <taxon>Chlorophyceae</taxon>
        <taxon>CS clade</taxon>
        <taxon>Sphaeropleales</taxon>
        <taxon>Selenastraceae</taxon>
        <taxon>Raphidocelis</taxon>
    </lineage>
</organism>
<gene>
    <name evidence="2" type="ORF">Rsub_08307</name>
</gene>
<dbReference type="InParanoid" id="A0A2V0P603"/>